<dbReference type="InterPro" id="IPR036770">
    <property type="entry name" value="Ankyrin_rpt-contain_sf"/>
</dbReference>
<accession>J3PA44</accession>
<dbReference type="Gene3D" id="3.40.50.1580">
    <property type="entry name" value="Nucleoside phosphorylase domain"/>
    <property type="match status" value="1"/>
</dbReference>
<reference evidence="5" key="4">
    <citation type="journal article" date="2015" name="G3 (Bethesda)">
        <title>Genome sequences of three phytopathogenic species of the Magnaporthaceae family of fungi.</title>
        <authorList>
            <person name="Okagaki L.H."/>
            <person name="Nunes C.C."/>
            <person name="Sailsbery J."/>
            <person name="Clay B."/>
            <person name="Brown D."/>
            <person name="John T."/>
            <person name="Oh Y."/>
            <person name="Young N."/>
            <person name="Fitzgerald M."/>
            <person name="Haas B.J."/>
            <person name="Zeng Q."/>
            <person name="Young S."/>
            <person name="Adiconis X."/>
            <person name="Fan L."/>
            <person name="Levin J.Z."/>
            <person name="Mitchell T.K."/>
            <person name="Okubara P.A."/>
            <person name="Farman M.L."/>
            <person name="Kohn L.M."/>
            <person name="Birren B."/>
            <person name="Ma L.-J."/>
            <person name="Dean R.A."/>
        </authorList>
    </citation>
    <scope>NUCLEOTIDE SEQUENCE</scope>
    <source>
        <strain evidence="5">R3-111a-1</strain>
    </source>
</reference>
<dbReference type="PROSITE" id="PS50297">
    <property type="entry name" value="ANK_REP_REGION"/>
    <property type="match status" value="2"/>
</dbReference>
<dbReference type="Proteomes" id="UP000006039">
    <property type="component" value="Unassembled WGS sequence"/>
</dbReference>
<evidence type="ECO:0000259" key="3">
    <source>
        <dbReference type="Pfam" id="PF24883"/>
    </source>
</evidence>
<dbReference type="Pfam" id="PF24883">
    <property type="entry name" value="NPHP3_N"/>
    <property type="match status" value="1"/>
</dbReference>
<dbReference type="OrthoDB" id="194358at2759"/>
<evidence type="ECO:0000256" key="1">
    <source>
        <dbReference type="ARBA" id="ARBA00022737"/>
    </source>
</evidence>
<reference evidence="4" key="2">
    <citation type="submission" date="2010-07" db="EMBL/GenBank/DDBJ databases">
        <authorList>
            <consortium name="The Broad Institute Genome Sequencing Platform"/>
            <consortium name="Broad Institute Genome Sequencing Center for Infectious Disease"/>
            <person name="Ma L.-J."/>
            <person name="Dead R."/>
            <person name="Young S."/>
            <person name="Zeng Q."/>
            <person name="Koehrsen M."/>
            <person name="Alvarado L."/>
            <person name="Berlin A."/>
            <person name="Chapman S.B."/>
            <person name="Chen Z."/>
            <person name="Freedman E."/>
            <person name="Gellesch M."/>
            <person name="Goldberg J."/>
            <person name="Griggs A."/>
            <person name="Gujja S."/>
            <person name="Heilman E.R."/>
            <person name="Heiman D."/>
            <person name="Hepburn T."/>
            <person name="Howarth C."/>
            <person name="Jen D."/>
            <person name="Larson L."/>
            <person name="Mehta T."/>
            <person name="Neiman D."/>
            <person name="Pearson M."/>
            <person name="Roberts A."/>
            <person name="Saif S."/>
            <person name="Shea T."/>
            <person name="Shenoy N."/>
            <person name="Sisk P."/>
            <person name="Stolte C."/>
            <person name="Sykes S."/>
            <person name="Walk T."/>
            <person name="White J."/>
            <person name="Yandava C."/>
            <person name="Haas B."/>
            <person name="Nusbaum C."/>
            <person name="Birren B."/>
        </authorList>
    </citation>
    <scope>NUCLEOTIDE SEQUENCE</scope>
    <source>
        <strain evidence="4">R3-111a-1</strain>
    </source>
</reference>
<dbReference type="GO" id="GO:0003824">
    <property type="term" value="F:catalytic activity"/>
    <property type="evidence" value="ECO:0007669"/>
    <property type="project" value="InterPro"/>
</dbReference>
<dbReference type="PROSITE" id="PS50088">
    <property type="entry name" value="ANK_REPEAT"/>
    <property type="match status" value="2"/>
</dbReference>
<sequence length="646" mass="72747">MKNGKERDEIAWLHSALCFEMEAAGMMDNVQCLPIRGICDYLDSHKNKVWQDYAAATAAAYARELLEVIPASSGELSRANTTRFNNASEPDTAESLNFAQIDARKTTIRTAHSKTCRWFVRYSAHRDWLDPAMQSQNHGFLWMRGKAGAGKLTMMKFVYLESKKKDGSNTMSASFFFNARGEYLEKFITGMYRSLLMQLLKRFPDFQFILDNTDIIPASQQDCLDLDALKELLRSALLSLGQRSFTCFIDAFDECDEQEVRDMVQFFEDLAEDTTEAGIQLRICFSSRPYPYVSTPKGILLTLEDESGHAKDLAQYVESKLKIDDPVLRKDLQLQILGKASGIFLWIILVVDILNEEDDDGGLAFRTKLSKIPDKLSDLFKSILMRDQKSPERLLLCVLWILCAKTTIDSIEFRHALWVALLDQQSVQNDRQVDSDVPDVSNMNACVKLVTSSSKEYASQQVLHHANAAAFVVPQDEFMSQFFASAGIGVVNLFERHKKRRYGVYATPIYVLADRGLENLIRTRIKQEPAARAPRERYEYPFFAALANGHKSAVAAFLGLSSTIRDGVDITEGLKYRKDLTGYKGQTPLSWAAQKGKLSIVKVFVDRGADVNAQEKDGWTALMLASRSGHEAVARLLIDRGADINA</sequence>
<name>J3PA44_GAET3</name>
<dbReference type="Pfam" id="PF12796">
    <property type="entry name" value="Ank_2"/>
    <property type="match status" value="1"/>
</dbReference>
<dbReference type="GeneID" id="20350826"/>
<dbReference type="InterPro" id="IPR027417">
    <property type="entry name" value="P-loop_NTPase"/>
</dbReference>
<dbReference type="eggNOG" id="KOG4177">
    <property type="taxonomic scope" value="Eukaryota"/>
</dbReference>
<evidence type="ECO:0000313" key="5">
    <source>
        <dbReference type="EnsemblFungi" id="EJT71108"/>
    </source>
</evidence>
<dbReference type="PRINTS" id="PR01415">
    <property type="entry name" value="ANKYRIN"/>
</dbReference>
<organism evidence="4">
    <name type="scientific">Gaeumannomyces tritici (strain R3-111a-1)</name>
    <name type="common">Wheat and barley take-all root rot fungus</name>
    <name type="synonym">Gaeumannomyces graminis var. tritici</name>
    <dbReference type="NCBI Taxonomy" id="644352"/>
    <lineage>
        <taxon>Eukaryota</taxon>
        <taxon>Fungi</taxon>
        <taxon>Dikarya</taxon>
        <taxon>Ascomycota</taxon>
        <taxon>Pezizomycotina</taxon>
        <taxon>Sordariomycetes</taxon>
        <taxon>Sordariomycetidae</taxon>
        <taxon>Magnaporthales</taxon>
        <taxon>Magnaporthaceae</taxon>
        <taxon>Gaeumannomyces</taxon>
    </lineage>
</organism>
<dbReference type="PANTHER" id="PTHR10039:SF5">
    <property type="entry name" value="NACHT DOMAIN-CONTAINING PROTEIN"/>
    <property type="match status" value="1"/>
</dbReference>
<dbReference type="EMBL" id="GL385400">
    <property type="protein sequence ID" value="EJT71108.1"/>
    <property type="molecule type" value="Genomic_DNA"/>
</dbReference>
<dbReference type="VEuPathDB" id="FungiDB:GGTG_10368"/>
<dbReference type="Gene3D" id="3.40.50.300">
    <property type="entry name" value="P-loop containing nucleotide triphosphate hydrolases"/>
    <property type="match status" value="1"/>
</dbReference>
<dbReference type="HOGENOM" id="CLU_000288_34_14_1"/>
<dbReference type="GO" id="GO:0009116">
    <property type="term" value="P:nucleoside metabolic process"/>
    <property type="evidence" value="ECO:0007669"/>
    <property type="project" value="InterPro"/>
</dbReference>
<dbReference type="EnsemblFungi" id="EJT71108">
    <property type="protein sequence ID" value="EJT71108"/>
    <property type="gene ID" value="GGTG_10368"/>
</dbReference>
<dbReference type="InterPro" id="IPR002110">
    <property type="entry name" value="Ankyrin_rpt"/>
</dbReference>
<protein>
    <recommendedName>
        <fullName evidence="3">Nephrocystin 3-like N-terminal domain-containing protein</fullName>
    </recommendedName>
</protein>
<dbReference type="SMART" id="SM00248">
    <property type="entry name" value="ANK"/>
    <property type="match status" value="3"/>
</dbReference>
<reference evidence="5" key="5">
    <citation type="submission" date="2018-04" db="UniProtKB">
        <authorList>
            <consortium name="EnsemblFungi"/>
        </authorList>
    </citation>
    <scope>IDENTIFICATION</scope>
    <source>
        <strain evidence="5">R3-111a-1</strain>
    </source>
</reference>
<dbReference type="STRING" id="644352.J3PA44"/>
<keyword evidence="6" id="KW-1185">Reference proteome</keyword>
<reference evidence="4" key="3">
    <citation type="submission" date="2010-09" db="EMBL/GenBank/DDBJ databases">
        <title>Annotation of Gaeumannomyces graminis var. tritici R3-111a-1.</title>
        <authorList>
            <consortium name="The Broad Institute Genome Sequencing Platform"/>
            <person name="Ma L.-J."/>
            <person name="Dead R."/>
            <person name="Young S.K."/>
            <person name="Zeng Q."/>
            <person name="Gargeya S."/>
            <person name="Fitzgerald M."/>
            <person name="Haas B."/>
            <person name="Abouelleil A."/>
            <person name="Alvarado L."/>
            <person name="Arachchi H.M."/>
            <person name="Berlin A."/>
            <person name="Brown A."/>
            <person name="Chapman S.B."/>
            <person name="Chen Z."/>
            <person name="Dunbar C."/>
            <person name="Freedman E."/>
            <person name="Gearin G."/>
            <person name="Gellesch M."/>
            <person name="Goldberg J."/>
            <person name="Griggs A."/>
            <person name="Gujja S."/>
            <person name="Heiman D."/>
            <person name="Howarth C."/>
            <person name="Larson L."/>
            <person name="Lui A."/>
            <person name="MacDonald P.J.P."/>
            <person name="Mehta T."/>
            <person name="Montmayeur A."/>
            <person name="Murphy C."/>
            <person name="Neiman D."/>
            <person name="Pearson M."/>
            <person name="Priest M."/>
            <person name="Roberts A."/>
            <person name="Saif S."/>
            <person name="Shea T."/>
            <person name="Shenoy N."/>
            <person name="Sisk P."/>
            <person name="Stolte C."/>
            <person name="Sykes S."/>
            <person name="Yandava C."/>
            <person name="Wortman J."/>
            <person name="Nusbaum C."/>
            <person name="Birren B."/>
        </authorList>
    </citation>
    <scope>NUCLEOTIDE SEQUENCE</scope>
    <source>
        <strain evidence="4">R3-111a-1</strain>
    </source>
</reference>
<dbReference type="SUPFAM" id="SSF53167">
    <property type="entry name" value="Purine and uridine phosphorylases"/>
    <property type="match status" value="1"/>
</dbReference>
<evidence type="ECO:0000313" key="6">
    <source>
        <dbReference type="Proteomes" id="UP000006039"/>
    </source>
</evidence>
<dbReference type="InterPro" id="IPR035994">
    <property type="entry name" value="Nucleoside_phosphorylase_sf"/>
</dbReference>
<dbReference type="RefSeq" id="XP_009226505.1">
    <property type="nucleotide sequence ID" value="XM_009228241.1"/>
</dbReference>
<feature type="repeat" description="ANK" evidence="2">
    <location>
        <begin position="584"/>
        <end position="616"/>
    </location>
</feature>
<feature type="repeat" description="ANK" evidence="2">
    <location>
        <begin position="617"/>
        <end position="646"/>
    </location>
</feature>
<dbReference type="AlphaFoldDB" id="J3PA44"/>
<keyword evidence="1" id="KW-0677">Repeat</keyword>
<dbReference type="PANTHER" id="PTHR10039">
    <property type="entry name" value="AMELOGENIN"/>
    <property type="match status" value="1"/>
</dbReference>
<dbReference type="Gene3D" id="1.25.40.20">
    <property type="entry name" value="Ankyrin repeat-containing domain"/>
    <property type="match status" value="1"/>
</dbReference>
<feature type="domain" description="Nephrocystin 3-like N-terminal" evidence="3">
    <location>
        <begin position="115"/>
        <end position="288"/>
    </location>
</feature>
<dbReference type="InterPro" id="IPR056884">
    <property type="entry name" value="NPHP3-like_N"/>
</dbReference>
<evidence type="ECO:0000256" key="2">
    <source>
        <dbReference type="PROSITE-ProRule" id="PRU00023"/>
    </source>
</evidence>
<dbReference type="SUPFAM" id="SSF48403">
    <property type="entry name" value="Ankyrin repeat"/>
    <property type="match status" value="1"/>
</dbReference>
<keyword evidence="2" id="KW-0040">ANK repeat</keyword>
<evidence type="ECO:0000313" key="4">
    <source>
        <dbReference type="EMBL" id="EJT71108.1"/>
    </source>
</evidence>
<reference evidence="6" key="1">
    <citation type="submission" date="2010-07" db="EMBL/GenBank/DDBJ databases">
        <title>The genome sequence of Gaeumannomyces graminis var. tritici strain R3-111a-1.</title>
        <authorList>
            <consortium name="The Broad Institute Genome Sequencing Platform"/>
            <person name="Ma L.-J."/>
            <person name="Dead R."/>
            <person name="Young S."/>
            <person name="Zeng Q."/>
            <person name="Koehrsen M."/>
            <person name="Alvarado L."/>
            <person name="Berlin A."/>
            <person name="Chapman S.B."/>
            <person name="Chen Z."/>
            <person name="Freedman E."/>
            <person name="Gellesch M."/>
            <person name="Goldberg J."/>
            <person name="Griggs A."/>
            <person name="Gujja S."/>
            <person name="Heilman E.R."/>
            <person name="Heiman D."/>
            <person name="Hepburn T."/>
            <person name="Howarth C."/>
            <person name="Jen D."/>
            <person name="Larson L."/>
            <person name="Mehta T."/>
            <person name="Neiman D."/>
            <person name="Pearson M."/>
            <person name="Roberts A."/>
            <person name="Saif S."/>
            <person name="Shea T."/>
            <person name="Shenoy N."/>
            <person name="Sisk P."/>
            <person name="Stolte C."/>
            <person name="Sykes S."/>
            <person name="Walk T."/>
            <person name="White J."/>
            <person name="Yandava C."/>
            <person name="Haas B."/>
            <person name="Nusbaum C."/>
            <person name="Birren B."/>
        </authorList>
    </citation>
    <scope>NUCLEOTIDE SEQUENCE [LARGE SCALE GENOMIC DNA]</scope>
    <source>
        <strain evidence="6">R3-111a-1</strain>
    </source>
</reference>
<proteinExistence type="predicted"/>
<gene>
    <name evidence="5" type="primary">20350826</name>
    <name evidence="4" type="ORF">GGTG_10368</name>
</gene>
<dbReference type="SUPFAM" id="SSF52540">
    <property type="entry name" value="P-loop containing nucleoside triphosphate hydrolases"/>
    <property type="match status" value="1"/>
</dbReference>